<feature type="transmembrane region" description="Helical" evidence="1">
    <location>
        <begin position="131"/>
        <end position="146"/>
    </location>
</feature>
<feature type="transmembrane region" description="Helical" evidence="1">
    <location>
        <begin position="151"/>
        <end position="170"/>
    </location>
</feature>
<keyword evidence="4" id="KW-1185">Reference proteome</keyword>
<dbReference type="RefSeq" id="WP_148067210.1">
    <property type="nucleotide sequence ID" value="NZ_VRZA01000002.1"/>
</dbReference>
<protein>
    <submittedName>
        <fullName evidence="3">DUF418 domain-containing protein</fullName>
    </submittedName>
</protein>
<dbReference type="AlphaFoldDB" id="A0A5C9A5E0"/>
<proteinExistence type="predicted"/>
<feature type="transmembrane region" description="Helical" evidence="1">
    <location>
        <begin position="324"/>
        <end position="347"/>
    </location>
</feature>
<feature type="transmembrane region" description="Helical" evidence="1">
    <location>
        <begin position="68"/>
        <end position="89"/>
    </location>
</feature>
<name>A0A5C9A5E0_9GAMM</name>
<evidence type="ECO:0000259" key="2">
    <source>
        <dbReference type="Pfam" id="PF04235"/>
    </source>
</evidence>
<organism evidence="3 4">
    <name type="scientific">Parahaliea maris</name>
    <dbReference type="NCBI Taxonomy" id="2716870"/>
    <lineage>
        <taxon>Bacteria</taxon>
        <taxon>Pseudomonadati</taxon>
        <taxon>Pseudomonadota</taxon>
        <taxon>Gammaproteobacteria</taxon>
        <taxon>Cellvibrionales</taxon>
        <taxon>Halieaceae</taxon>
        <taxon>Parahaliea</taxon>
    </lineage>
</organism>
<evidence type="ECO:0000313" key="3">
    <source>
        <dbReference type="EMBL" id="TXS95299.1"/>
    </source>
</evidence>
<dbReference type="PANTHER" id="PTHR30590:SF2">
    <property type="entry name" value="INNER MEMBRANE PROTEIN"/>
    <property type="match status" value="1"/>
</dbReference>
<feature type="transmembrane region" description="Helical" evidence="1">
    <location>
        <begin position="282"/>
        <end position="304"/>
    </location>
</feature>
<keyword evidence="1" id="KW-1133">Transmembrane helix</keyword>
<feature type="transmembrane region" description="Helical" evidence="1">
    <location>
        <begin position="109"/>
        <end position="125"/>
    </location>
</feature>
<feature type="transmembrane region" description="Helical" evidence="1">
    <location>
        <begin position="25"/>
        <end position="48"/>
    </location>
</feature>
<keyword evidence="1" id="KW-0472">Membrane</keyword>
<feature type="transmembrane region" description="Helical" evidence="1">
    <location>
        <begin position="359"/>
        <end position="377"/>
    </location>
</feature>
<dbReference type="InterPro" id="IPR007349">
    <property type="entry name" value="DUF418"/>
</dbReference>
<feature type="domain" description="DUF418" evidence="2">
    <location>
        <begin position="268"/>
        <end position="426"/>
    </location>
</feature>
<keyword evidence="1" id="KW-0812">Transmembrane</keyword>
<evidence type="ECO:0000256" key="1">
    <source>
        <dbReference type="SAM" id="Phobius"/>
    </source>
</evidence>
<reference evidence="3 4" key="1">
    <citation type="submission" date="2019-08" db="EMBL/GenBank/DDBJ databases">
        <title>Parahaliea maris sp. nov., isolated from the surface seawater.</title>
        <authorList>
            <person name="Liu Y."/>
        </authorList>
    </citation>
    <scope>NUCLEOTIDE SEQUENCE [LARGE SCALE GENOMIC DNA]</scope>
    <source>
        <strain evidence="3 4">HSLHS9</strain>
    </source>
</reference>
<feature type="transmembrane region" description="Helical" evidence="1">
    <location>
        <begin position="250"/>
        <end position="270"/>
    </location>
</feature>
<dbReference type="EMBL" id="VRZA01000002">
    <property type="protein sequence ID" value="TXS95299.1"/>
    <property type="molecule type" value="Genomic_DNA"/>
</dbReference>
<feature type="transmembrane region" description="Helical" evidence="1">
    <location>
        <begin position="389"/>
        <end position="408"/>
    </location>
</feature>
<dbReference type="PANTHER" id="PTHR30590">
    <property type="entry name" value="INNER MEMBRANE PROTEIN"/>
    <property type="match status" value="1"/>
</dbReference>
<sequence>MSVPPTALPTSLNERIDALDSARGLALLGILIMNSTGMALVGGAYLNITAGGGDSTADLLSWLMMGTFFEGSMRALFSILFGAGMLLFIDRLEAKNTTLNPLDIHARRMLLLIGFGLINMLVIVYPYDILLFYGICGLLLFAFRNLSPRGLAVLFAALFAVQLLNTHTWVSSTEEQYAKYQSAKAELASGTTLDDEQQSDIKSWEKRHVRWQPDEAKRTEERELYTEGTALELWQKLAKDYLGFFASRSFWRFLTDCLMAVALGMLMYRAGLMVAPSRGTSWSLLLAGYGVGLGVGAYRTWSLWSGGFNYFSVVEFTYLYDIRRLAIGIGHLALVQLLFSYNILGALRRVLGAIGRMAFTNYLMQSVFQVLVWYGFGLGLHQQVDRAEIWLVILPIWAFQAIFSVWWLRRYSMGPLEWLWRALTYGTRPSLRLGQKTGGALESA</sequence>
<dbReference type="Pfam" id="PF04235">
    <property type="entry name" value="DUF418"/>
    <property type="match status" value="1"/>
</dbReference>
<dbReference type="InterPro" id="IPR052529">
    <property type="entry name" value="Bact_Transport_Assoc"/>
</dbReference>
<gene>
    <name evidence="3" type="ORF">FV139_05215</name>
</gene>
<dbReference type="Proteomes" id="UP000321039">
    <property type="component" value="Unassembled WGS sequence"/>
</dbReference>
<accession>A0A5C9A5E0</accession>
<evidence type="ECO:0000313" key="4">
    <source>
        <dbReference type="Proteomes" id="UP000321039"/>
    </source>
</evidence>
<comment type="caution">
    <text evidence="3">The sequence shown here is derived from an EMBL/GenBank/DDBJ whole genome shotgun (WGS) entry which is preliminary data.</text>
</comment>